<gene>
    <name evidence="12" type="ORF">EU555_19650</name>
</gene>
<accession>A0A4Z0NLM6</accession>
<evidence type="ECO:0000256" key="1">
    <source>
        <dbReference type="ARBA" id="ARBA00004651"/>
    </source>
</evidence>
<keyword evidence="7" id="KW-0406">Ion transport</keyword>
<dbReference type="GO" id="GO:0051453">
    <property type="term" value="P:regulation of intracellular pH"/>
    <property type="evidence" value="ECO:0007669"/>
    <property type="project" value="TreeGrafter"/>
</dbReference>
<feature type="transmembrane region" description="Helical" evidence="10">
    <location>
        <begin position="380"/>
        <end position="400"/>
    </location>
</feature>
<evidence type="ECO:0000313" key="13">
    <source>
        <dbReference type="Proteomes" id="UP000297535"/>
    </source>
</evidence>
<dbReference type="InterPro" id="IPR018422">
    <property type="entry name" value="Cation/H_exchanger_CPA1"/>
</dbReference>
<dbReference type="GO" id="GO:0015385">
    <property type="term" value="F:sodium:proton antiporter activity"/>
    <property type="evidence" value="ECO:0007669"/>
    <property type="project" value="InterPro"/>
</dbReference>
<protein>
    <submittedName>
        <fullName evidence="12">Sodium:proton antiporter</fullName>
    </submittedName>
</protein>
<dbReference type="Pfam" id="PF00999">
    <property type="entry name" value="Na_H_Exchanger"/>
    <property type="match status" value="1"/>
</dbReference>
<dbReference type="GO" id="GO:0098719">
    <property type="term" value="P:sodium ion import across plasma membrane"/>
    <property type="evidence" value="ECO:0007669"/>
    <property type="project" value="TreeGrafter"/>
</dbReference>
<comment type="caution">
    <text evidence="12">The sequence shown here is derived from an EMBL/GenBank/DDBJ whole genome shotgun (WGS) entry which is preliminary data.</text>
</comment>
<keyword evidence="3" id="KW-1003">Cell membrane</keyword>
<evidence type="ECO:0000256" key="2">
    <source>
        <dbReference type="ARBA" id="ARBA00022448"/>
    </source>
</evidence>
<dbReference type="Proteomes" id="UP000297535">
    <property type="component" value="Unassembled WGS sequence"/>
</dbReference>
<evidence type="ECO:0000256" key="6">
    <source>
        <dbReference type="ARBA" id="ARBA00023053"/>
    </source>
</evidence>
<evidence type="ECO:0000256" key="9">
    <source>
        <dbReference type="ARBA" id="ARBA00023201"/>
    </source>
</evidence>
<evidence type="ECO:0000256" key="4">
    <source>
        <dbReference type="ARBA" id="ARBA00022692"/>
    </source>
</evidence>
<dbReference type="Gene3D" id="6.10.140.1330">
    <property type="match status" value="1"/>
</dbReference>
<feature type="transmembrane region" description="Helical" evidence="10">
    <location>
        <begin position="6"/>
        <end position="21"/>
    </location>
</feature>
<sequence>MLIFEWIAGVLVVAVLLAGLARRLGAPFPAFLAIGGAVLAFVPQVPNLRLDPDLALALFLAPVLLDAAYDTSLRDLRRNWMPVAGLVVGAVGVTTAAVALVVRWLVPDMPLSAAIVLGAIVAPPDAVAALSVLAHARLPHRLVTLLKGESLFNDASSLLIYRLGLGAVATGSFSAGEVAPTFLVGVVGGLVAGPALAVLYVRLMRRVTDPPSAVVLQFITTFGLWLAAERVGVSGVLTVVSFGLTVSRIAPRAMPAHLRVTSNTVWETAVFVLNVLAFVLIGLQIGPLLEGLGPAERSRYALVAAAVFGTTVAVRLAWVLGARGAGRLWHRLAGPIGPKSIVPGPIGLRSGATVAWCGMRGVVTIALALALPGEFPHRDLVVLTAFCVVLGTLVIQGLTLRPLLAWFSLGDDDPVGLEIGRARAAAYRAARDSLADDSSPHAEALRREFDAGIREAEAHDEGLAPESLPADSLRRRAVEAARGAILAMRERDEIGDDAYLRLEEELDWAELSATPREEVAP</sequence>
<feature type="transmembrane region" description="Helical" evidence="10">
    <location>
        <begin position="233"/>
        <end position="250"/>
    </location>
</feature>
<evidence type="ECO:0000256" key="8">
    <source>
        <dbReference type="ARBA" id="ARBA00023136"/>
    </source>
</evidence>
<evidence type="ECO:0000256" key="3">
    <source>
        <dbReference type="ARBA" id="ARBA00022475"/>
    </source>
</evidence>
<organism evidence="12 13">
    <name type="scientific">Methylobacterium nonmethylotrophicum</name>
    <dbReference type="NCBI Taxonomy" id="1141884"/>
    <lineage>
        <taxon>Bacteria</taxon>
        <taxon>Pseudomonadati</taxon>
        <taxon>Pseudomonadota</taxon>
        <taxon>Alphaproteobacteria</taxon>
        <taxon>Hyphomicrobiales</taxon>
        <taxon>Methylobacteriaceae</taxon>
        <taxon>Methylobacterium</taxon>
    </lineage>
</organism>
<dbReference type="GO" id="GO:0005886">
    <property type="term" value="C:plasma membrane"/>
    <property type="evidence" value="ECO:0007669"/>
    <property type="project" value="UniProtKB-SubCell"/>
</dbReference>
<evidence type="ECO:0000256" key="5">
    <source>
        <dbReference type="ARBA" id="ARBA00022989"/>
    </source>
</evidence>
<feature type="transmembrane region" description="Helical" evidence="10">
    <location>
        <begin position="182"/>
        <end position="203"/>
    </location>
</feature>
<reference evidence="12 13" key="1">
    <citation type="submission" date="2019-04" db="EMBL/GenBank/DDBJ databases">
        <authorList>
            <person name="Feng G."/>
            <person name="Zhu H."/>
        </authorList>
    </citation>
    <scope>NUCLEOTIDE SEQUENCE [LARGE SCALE GENOMIC DNA]</scope>
    <source>
        <strain evidence="12 13">6HR-1</strain>
    </source>
</reference>
<keyword evidence="9" id="KW-0739">Sodium transport</keyword>
<dbReference type="RefSeq" id="WP_135416921.1">
    <property type="nucleotide sequence ID" value="NZ_SRLB01000014.1"/>
</dbReference>
<keyword evidence="2" id="KW-0813">Transport</keyword>
<feature type="transmembrane region" description="Helical" evidence="10">
    <location>
        <begin position="28"/>
        <end position="48"/>
    </location>
</feature>
<dbReference type="EMBL" id="SRLB01000014">
    <property type="protein sequence ID" value="TGD97386.1"/>
    <property type="molecule type" value="Genomic_DNA"/>
</dbReference>
<feature type="transmembrane region" description="Helical" evidence="10">
    <location>
        <begin position="83"/>
        <end position="106"/>
    </location>
</feature>
<dbReference type="AlphaFoldDB" id="A0A4Z0NLM6"/>
<feature type="transmembrane region" description="Helical" evidence="10">
    <location>
        <begin position="112"/>
        <end position="138"/>
    </location>
</feature>
<feature type="transmembrane region" description="Helical" evidence="10">
    <location>
        <begin position="301"/>
        <end position="325"/>
    </location>
</feature>
<keyword evidence="5 10" id="KW-1133">Transmembrane helix</keyword>
<dbReference type="GO" id="GO:0015386">
    <property type="term" value="F:potassium:proton antiporter activity"/>
    <property type="evidence" value="ECO:0007669"/>
    <property type="project" value="TreeGrafter"/>
</dbReference>
<evidence type="ECO:0000259" key="11">
    <source>
        <dbReference type="Pfam" id="PF00999"/>
    </source>
</evidence>
<feature type="transmembrane region" description="Helical" evidence="10">
    <location>
        <begin position="271"/>
        <end position="289"/>
    </location>
</feature>
<name>A0A4Z0NLM6_9HYPH</name>
<keyword evidence="8 10" id="KW-0472">Membrane</keyword>
<keyword evidence="13" id="KW-1185">Reference proteome</keyword>
<proteinExistence type="predicted"/>
<evidence type="ECO:0000256" key="10">
    <source>
        <dbReference type="SAM" id="Phobius"/>
    </source>
</evidence>
<keyword evidence="4 10" id="KW-0812">Transmembrane</keyword>
<dbReference type="PANTHER" id="PTHR10110:SF86">
    <property type="entry name" value="SODIUM_HYDROGEN EXCHANGER 7"/>
    <property type="match status" value="1"/>
</dbReference>
<keyword evidence="6" id="KW-0915">Sodium</keyword>
<dbReference type="OrthoDB" id="9809206at2"/>
<dbReference type="PANTHER" id="PTHR10110">
    <property type="entry name" value="SODIUM/HYDROGEN EXCHANGER"/>
    <property type="match status" value="1"/>
</dbReference>
<feature type="transmembrane region" description="Helical" evidence="10">
    <location>
        <begin position="210"/>
        <end position="227"/>
    </location>
</feature>
<evidence type="ECO:0000313" key="12">
    <source>
        <dbReference type="EMBL" id="TGD97386.1"/>
    </source>
</evidence>
<evidence type="ECO:0000256" key="7">
    <source>
        <dbReference type="ARBA" id="ARBA00023065"/>
    </source>
</evidence>
<feature type="domain" description="Cation/H+ exchanger transmembrane" evidence="11">
    <location>
        <begin position="13"/>
        <end position="406"/>
    </location>
</feature>
<comment type="subcellular location">
    <subcellularLocation>
        <location evidence="1">Cell membrane</location>
        <topology evidence="1">Multi-pass membrane protein</topology>
    </subcellularLocation>
</comment>
<dbReference type="InterPro" id="IPR006153">
    <property type="entry name" value="Cation/H_exchanger_TM"/>
</dbReference>